<reference evidence="4 5" key="1">
    <citation type="journal article" date="2015" name="Nature">
        <title>rRNA introns, odd ribosomes, and small enigmatic genomes across a large radiation of phyla.</title>
        <authorList>
            <person name="Brown C.T."/>
            <person name="Hug L.A."/>
            <person name="Thomas B.C."/>
            <person name="Sharon I."/>
            <person name="Castelle C.J."/>
            <person name="Singh A."/>
            <person name="Wilkins M.J."/>
            <person name="Williams K.H."/>
            <person name="Banfield J.F."/>
        </authorList>
    </citation>
    <scope>NUCLEOTIDE SEQUENCE [LARGE SCALE GENOMIC DNA]</scope>
</reference>
<dbReference type="PANTHER" id="PTHR34654:SF1">
    <property type="entry name" value="RNA-BINDING PROTEIN KHPA"/>
    <property type="match status" value="1"/>
</dbReference>
<dbReference type="GO" id="GO:0003723">
    <property type="term" value="F:RNA binding"/>
    <property type="evidence" value="ECO:0007669"/>
    <property type="project" value="UniProtKB-UniRule"/>
</dbReference>
<evidence type="ECO:0000256" key="3">
    <source>
        <dbReference type="PROSITE-ProRule" id="PRU00117"/>
    </source>
</evidence>
<protein>
    <submittedName>
        <fullName evidence="4">Uncharacterized protein</fullName>
    </submittedName>
</protein>
<dbReference type="Gene3D" id="3.30.300.20">
    <property type="match status" value="1"/>
</dbReference>
<gene>
    <name evidence="4" type="ORF">UT39_C0001G0068</name>
</gene>
<evidence type="ECO:0000313" key="5">
    <source>
        <dbReference type="Proteomes" id="UP000034246"/>
    </source>
</evidence>
<proteinExistence type="predicted"/>
<evidence type="ECO:0000313" key="4">
    <source>
        <dbReference type="EMBL" id="KKR12013.1"/>
    </source>
</evidence>
<dbReference type="Proteomes" id="UP000034246">
    <property type="component" value="Unassembled WGS sequence"/>
</dbReference>
<evidence type="ECO:0000256" key="1">
    <source>
        <dbReference type="ARBA" id="ARBA00022490"/>
    </source>
</evidence>
<dbReference type="PROSITE" id="PS50084">
    <property type="entry name" value="KH_TYPE_1"/>
    <property type="match status" value="1"/>
</dbReference>
<keyword evidence="2 3" id="KW-0694">RNA-binding</keyword>
<dbReference type="SUPFAM" id="SSF54814">
    <property type="entry name" value="Prokaryotic type KH domain (KH-domain type II)"/>
    <property type="match status" value="1"/>
</dbReference>
<keyword evidence="1" id="KW-0963">Cytoplasm</keyword>
<organism evidence="4 5">
    <name type="scientific">Candidatus Woesebacteria bacterium GW2011_GWA1_39_21</name>
    <dbReference type="NCBI Taxonomy" id="1618550"/>
    <lineage>
        <taxon>Bacteria</taxon>
        <taxon>Candidatus Woeseibacteriota</taxon>
    </lineage>
</organism>
<accession>A0A0G0N971</accession>
<dbReference type="InterPro" id="IPR009019">
    <property type="entry name" value="KH_sf_prok-type"/>
</dbReference>
<dbReference type="PANTHER" id="PTHR34654">
    <property type="entry name" value="UPF0109 PROTEIN SCO5592"/>
    <property type="match status" value="1"/>
</dbReference>
<evidence type="ECO:0000256" key="2">
    <source>
        <dbReference type="ARBA" id="ARBA00022884"/>
    </source>
</evidence>
<dbReference type="Pfam" id="PF13083">
    <property type="entry name" value="KH_KhpA-B"/>
    <property type="match status" value="1"/>
</dbReference>
<sequence>MKSLLQHIISEILDNKDFKIEEDNQTEGFSKLKIVTKPENMGIIIGKKGRMIKAIRTLLKTKATLERIGFTLEIEENKATE</sequence>
<comment type="caution">
    <text evidence="4">The sequence shown here is derived from an EMBL/GenBank/DDBJ whole genome shotgun (WGS) entry which is preliminary data.</text>
</comment>
<dbReference type="InterPro" id="IPR015946">
    <property type="entry name" value="KH_dom-like_a/b"/>
</dbReference>
<name>A0A0G0N971_9BACT</name>
<dbReference type="STRING" id="1618550.UT39_C0001G0068"/>
<dbReference type="AlphaFoldDB" id="A0A0G0N971"/>
<dbReference type="EMBL" id="LBWP01000001">
    <property type="protein sequence ID" value="KKR12013.1"/>
    <property type="molecule type" value="Genomic_DNA"/>
</dbReference>
<dbReference type="InterPro" id="IPR020627">
    <property type="entry name" value="KhpA"/>
</dbReference>